<dbReference type="RefSeq" id="WP_114789742.1">
    <property type="nucleotide sequence ID" value="NZ_CP139960.1"/>
</dbReference>
<feature type="binding site" evidence="5">
    <location>
        <position position="126"/>
    </location>
    <ligand>
        <name>substrate</name>
    </ligand>
</feature>
<organism evidence="8 9">
    <name type="scientific">Niabella yanshanensis</name>
    <dbReference type="NCBI Taxonomy" id="577386"/>
    <lineage>
        <taxon>Bacteria</taxon>
        <taxon>Pseudomonadati</taxon>
        <taxon>Bacteroidota</taxon>
        <taxon>Chitinophagia</taxon>
        <taxon>Chitinophagales</taxon>
        <taxon>Chitinophagaceae</taxon>
        <taxon>Niabella</taxon>
    </lineage>
</organism>
<dbReference type="HAMAP" id="MF_01629">
    <property type="entry name" value="PdxH"/>
    <property type="match status" value="1"/>
</dbReference>
<evidence type="ECO:0000256" key="5">
    <source>
        <dbReference type="HAMAP-Rule" id="MF_01629"/>
    </source>
</evidence>
<keyword evidence="3 5" id="KW-0288">FMN</keyword>
<keyword evidence="9" id="KW-1185">Reference proteome</keyword>
<evidence type="ECO:0000256" key="4">
    <source>
        <dbReference type="ARBA" id="ARBA00023002"/>
    </source>
</evidence>
<feature type="binding site" evidence="5">
    <location>
        <position position="65"/>
    </location>
    <ligand>
        <name>substrate</name>
    </ligand>
</feature>
<evidence type="ECO:0000256" key="2">
    <source>
        <dbReference type="ARBA" id="ARBA00022630"/>
    </source>
</evidence>
<feature type="binding site" evidence="5">
    <location>
        <position position="82"/>
    </location>
    <ligand>
        <name>FMN</name>
        <dbReference type="ChEBI" id="CHEBI:58210"/>
    </ligand>
</feature>
<proteinExistence type="inferred from homology"/>
<dbReference type="SUPFAM" id="SSF50475">
    <property type="entry name" value="FMN-binding split barrel"/>
    <property type="match status" value="1"/>
</dbReference>
<accession>A0ABZ0WB78</accession>
<feature type="binding site" evidence="5">
    <location>
        <position position="130"/>
    </location>
    <ligand>
        <name>substrate</name>
    </ligand>
</feature>
<dbReference type="InterPro" id="IPR000659">
    <property type="entry name" value="Pyridox_Oxase"/>
</dbReference>
<dbReference type="PANTHER" id="PTHR10851:SF0">
    <property type="entry name" value="PYRIDOXINE-5'-PHOSPHATE OXIDASE"/>
    <property type="match status" value="1"/>
</dbReference>
<keyword evidence="2 5" id="KW-0285">Flavoprotein</keyword>
<protein>
    <recommendedName>
        <fullName evidence="5">Pyridoxine/pyridoxamine 5'-phosphate oxidase</fullName>
        <ecNumber evidence="5">1.4.3.5</ecNumber>
    </recommendedName>
    <alternativeName>
        <fullName evidence="5">PNP/PMP oxidase</fullName>
        <shortName evidence="5">PNPOx</shortName>
    </alternativeName>
    <alternativeName>
        <fullName evidence="5">Pyridoxal 5'-phosphate synthase</fullName>
    </alternativeName>
</protein>
<dbReference type="EC" id="1.4.3.5" evidence="5"/>
<feature type="binding site" evidence="5">
    <location>
        <begin position="60"/>
        <end position="65"/>
    </location>
    <ligand>
        <name>FMN</name>
        <dbReference type="ChEBI" id="CHEBI:58210"/>
    </ligand>
</feature>
<name>A0ABZ0WB78_9BACT</name>
<feature type="binding site" evidence="5">
    <location>
        <position position="195"/>
    </location>
    <ligand>
        <name>FMN</name>
        <dbReference type="ChEBI" id="CHEBI:58210"/>
    </ligand>
</feature>
<dbReference type="PIRSF" id="PIRSF000190">
    <property type="entry name" value="Pyd_amn-ph_oxd"/>
    <property type="match status" value="1"/>
</dbReference>
<comment type="pathway">
    <text evidence="5">Cofactor metabolism; pyridoxal 5'-phosphate salvage; pyridoxal 5'-phosphate from pyridoxine 5'-phosphate: step 1/1.</text>
</comment>
<dbReference type="EMBL" id="CP139960">
    <property type="protein sequence ID" value="WQD40563.1"/>
    <property type="molecule type" value="Genomic_DNA"/>
</dbReference>
<evidence type="ECO:0000259" key="6">
    <source>
        <dbReference type="Pfam" id="PF01243"/>
    </source>
</evidence>
<dbReference type="NCBIfam" id="TIGR00558">
    <property type="entry name" value="pdxH"/>
    <property type="match status" value="1"/>
</dbReference>
<comment type="similarity">
    <text evidence="1 5">Belongs to the pyridoxamine 5'-phosphate oxidase family.</text>
</comment>
<feature type="binding site" evidence="5">
    <location>
        <begin position="75"/>
        <end position="76"/>
    </location>
    <ligand>
        <name>FMN</name>
        <dbReference type="ChEBI" id="CHEBI:58210"/>
    </ligand>
</feature>
<dbReference type="GO" id="GO:0004733">
    <property type="term" value="F:pyridoxamine phosphate oxidase activity"/>
    <property type="evidence" value="ECO:0007669"/>
    <property type="project" value="UniProtKB-EC"/>
</dbReference>
<dbReference type="Pfam" id="PF10590">
    <property type="entry name" value="PNP_phzG_C"/>
    <property type="match status" value="1"/>
</dbReference>
<keyword evidence="4 5" id="KW-0560">Oxidoreductase</keyword>
<dbReference type="NCBIfam" id="NF004231">
    <property type="entry name" value="PRK05679.1"/>
    <property type="match status" value="1"/>
</dbReference>
<dbReference type="Pfam" id="PF01243">
    <property type="entry name" value="PNPOx_N"/>
    <property type="match status" value="1"/>
</dbReference>
<comment type="pathway">
    <text evidence="5">Cofactor metabolism; pyridoxal 5'-phosphate salvage; pyridoxal 5'-phosphate from pyridoxamine 5'-phosphate: step 1/1.</text>
</comment>
<dbReference type="InterPro" id="IPR019740">
    <property type="entry name" value="Pyridox_Oxase_CS"/>
</dbReference>
<evidence type="ECO:0000313" key="8">
    <source>
        <dbReference type="EMBL" id="WQD40563.1"/>
    </source>
</evidence>
<dbReference type="InterPro" id="IPR011576">
    <property type="entry name" value="Pyridox_Oxase_N"/>
</dbReference>
<feature type="binding site" evidence="5">
    <location>
        <begin position="191"/>
        <end position="193"/>
    </location>
    <ligand>
        <name>substrate</name>
    </ligand>
</feature>
<evidence type="ECO:0000259" key="7">
    <source>
        <dbReference type="Pfam" id="PF10590"/>
    </source>
</evidence>
<dbReference type="InterPro" id="IPR012349">
    <property type="entry name" value="Split_barrel_FMN-bd"/>
</dbReference>
<comment type="function">
    <text evidence="5">Catalyzes the oxidation of either pyridoxine 5'-phosphate (PNP) or pyridoxamine 5'-phosphate (PMP) into pyridoxal 5'-phosphate (PLP).</text>
</comment>
<gene>
    <name evidence="5 8" type="primary">pdxH</name>
    <name evidence="8" type="ORF">U0035_10430</name>
</gene>
<dbReference type="PROSITE" id="PS01064">
    <property type="entry name" value="PYRIDOX_OXIDASE"/>
    <property type="match status" value="1"/>
</dbReference>
<comment type="catalytic activity">
    <reaction evidence="5">
        <text>pyridoxamine 5'-phosphate + O2 + H2O = pyridoxal 5'-phosphate + H2O2 + NH4(+)</text>
        <dbReference type="Rhea" id="RHEA:15817"/>
        <dbReference type="ChEBI" id="CHEBI:15377"/>
        <dbReference type="ChEBI" id="CHEBI:15379"/>
        <dbReference type="ChEBI" id="CHEBI:16240"/>
        <dbReference type="ChEBI" id="CHEBI:28938"/>
        <dbReference type="ChEBI" id="CHEBI:58451"/>
        <dbReference type="ChEBI" id="CHEBI:597326"/>
        <dbReference type="EC" id="1.4.3.5"/>
    </reaction>
</comment>
<evidence type="ECO:0000256" key="1">
    <source>
        <dbReference type="ARBA" id="ARBA00007301"/>
    </source>
</evidence>
<feature type="binding site" evidence="5">
    <location>
        <position position="104"/>
    </location>
    <ligand>
        <name>FMN</name>
        <dbReference type="ChEBI" id="CHEBI:58210"/>
    </ligand>
</feature>
<sequence length="213" mass="24166">MSIADIRTQYSLKSLLEADAFPDAMDQFQHWWNEATHAELTEVNAMTLATASADGLPDARIVLLKDFSSKGFTFFTNYESRKGQELAQNPRACLVFFWKELERQVRITGNVAKISKADSETYFFSRPVGSQLGAWASRQSQVLPNREFLAEKLSTLESEVNAGKSFGKPDYWGGYIVQPSSIEFWQGRPSRLHDRLLYTLQADGGWKIERLSP</sequence>
<feature type="binding site" evidence="5">
    <location>
        <begin position="139"/>
        <end position="140"/>
    </location>
    <ligand>
        <name>FMN</name>
        <dbReference type="ChEBI" id="CHEBI:58210"/>
    </ligand>
</feature>
<dbReference type="Gene3D" id="2.30.110.10">
    <property type="entry name" value="Electron Transport, Fmn-binding Protein, Chain A"/>
    <property type="match status" value="1"/>
</dbReference>
<dbReference type="Proteomes" id="UP001325680">
    <property type="component" value="Chromosome"/>
</dbReference>
<evidence type="ECO:0000313" key="9">
    <source>
        <dbReference type="Proteomes" id="UP001325680"/>
    </source>
</evidence>
<reference evidence="8 9" key="1">
    <citation type="submission" date="2023-12" db="EMBL/GenBank/DDBJ databases">
        <title>Genome sequencing and assembly of bacterial species from a model synthetic community.</title>
        <authorList>
            <person name="Hogle S.L."/>
        </authorList>
    </citation>
    <scope>NUCLEOTIDE SEQUENCE [LARGE SCALE GENOMIC DNA]</scope>
    <source>
        <strain evidence="8 9">HAMBI_3031</strain>
    </source>
</reference>
<keyword evidence="5" id="KW-0664">Pyridoxine biosynthesis</keyword>
<comment type="catalytic activity">
    <reaction evidence="5">
        <text>pyridoxine 5'-phosphate + O2 = pyridoxal 5'-phosphate + H2O2</text>
        <dbReference type="Rhea" id="RHEA:15149"/>
        <dbReference type="ChEBI" id="CHEBI:15379"/>
        <dbReference type="ChEBI" id="CHEBI:16240"/>
        <dbReference type="ChEBI" id="CHEBI:58589"/>
        <dbReference type="ChEBI" id="CHEBI:597326"/>
        <dbReference type="EC" id="1.4.3.5"/>
    </reaction>
</comment>
<comment type="cofactor">
    <cofactor evidence="5">
        <name>FMN</name>
        <dbReference type="ChEBI" id="CHEBI:58210"/>
    </cofactor>
    <text evidence="5">Binds 1 FMN per subunit.</text>
</comment>
<feature type="domain" description="Pyridoxine 5'-phosphate oxidase dimerisation C-terminal" evidence="7">
    <location>
        <begin position="172"/>
        <end position="213"/>
    </location>
</feature>
<comment type="subunit">
    <text evidence="5">Homodimer.</text>
</comment>
<feature type="binding site" evidence="5">
    <location>
        <position position="122"/>
    </location>
    <ligand>
        <name>substrate</name>
    </ligand>
</feature>
<evidence type="ECO:0000256" key="3">
    <source>
        <dbReference type="ARBA" id="ARBA00022643"/>
    </source>
</evidence>
<feature type="binding site" evidence="5">
    <location>
        <position position="185"/>
    </location>
    <ligand>
        <name>FMN</name>
        <dbReference type="ChEBI" id="CHEBI:58210"/>
    </ligand>
</feature>
<dbReference type="InterPro" id="IPR019576">
    <property type="entry name" value="Pyridoxamine_oxidase_dimer_C"/>
</dbReference>
<feature type="domain" description="Pyridoxamine 5'-phosphate oxidase N-terminal" evidence="6">
    <location>
        <begin position="34"/>
        <end position="150"/>
    </location>
</feature>
<dbReference type="PANTHER" id="PTHR10851">
    <property type="entry name" value="PYRIDOXINE-5-PHOSPHATE OXIDASE"/>
    <property type="match status" value="1"/>
</dbReference>
<feature type="binding site" evidence="5">
    <location>
        <position position="81"/>
    </location>
    <ligand>
        <name>FMN</name>
        <dbReference type="ChEBI" id="CHEBI:58210"/>
    </ligand>
</feature>